<name>A0A939TUN8_9MICO</name>
<protein>
    <submittedName>
        <fullName evidence="1">Uncharacterized protein</fullName>
    </submittedName>
</protein>
<dbReference type="Proteomes" id="UP000668403">
    <property type="component" value="Unassembled WGS sequence"/>
</dbReference>
<evidence type="ECO:0000313" key="2">
    <source>
        <dbReference type="Proteomes" id="UP000668403"/>
    </source>
</evidence>
<evidence type="ECO:0000313" key="1">
    <source>
        <dbReference type="EMBL" id="MBO2989925.1"/>
    </source>
</evidence>
<keyword evidence="2" id="KW-1185">Reference proteome</keyword>
<dbReference type="RefSeq" id="WP_208238527.1">
    <property type="nucleotide sequence ID" value="NZ_BAAAQU010000002.1"/>
</dbReference>
<sequence length="238" mass="26044">MGDAIELDDVRTWPECLQQRFAEPSSELAPLTDELLVELLEGRPLRMYHATRLLPHEVDRIKAEGLLRLTHELVQSKLDDAVRVGAMTEAQAVEARAGSIIETKYEGRREGQVCFVLSLDKFEHSPGDVGPLLSSWGGESIYHVAALDPPRRALMRSLGLPSIVAADVPLSTPLPYTSPSLSSVIAWHARPRETLGNETPRSSADVFLTADVPAANIATIWQAGSPEYDRFEGLPSGN</sequence>
<dbReference type="EMBL" id="JAGFBF010000005">
    <property type="protein sequence ID" value="MBO2989925.1"/>
    <property type="molecule type" value="Genomic_DNA"/>
</dbReference>
<reference evidence="1" key="1">
    <citation type="submission" date="2021-03" db="EMBL/GenBank/DDBJ databases">
        <title>Leucobacter chromiisoli sp. nov., isolated from chromium-containing soil of chemical plant.</title>
        <authorList>
            <person name="Xu Z."/>
        </authorList>
    </citation>
    <scope>NUCLEOTIDE SEQUENCE</scope>
    <source>
        <strain evidence="1">K 70/01</strain>
    </source>
</reference>
<accession>A0A939TUN8</accession>
<gene>
    <name evidence="1" type="ORF">J4H85_07945</name>
</gene>
<proteinExistence type="predicted"/>
<comment type="caution">
    <text evidence="1">The sequence shown here is derived from an EMBL/GenBank/DDBJ whole genome shotgun (WGS) entry which is preliminary data.</text>
</comment>
<organism evidence="1 2">
    <name type="scientific">Leucobacter tardus</name>
    <dbReference type="NCBI Taxonomy" id="501483"/>
    <lineage>
        <taxon>Bacteria</taxon>
        <taxon>Bacillati</taxon>
        <taxon>Actinomycetota</taxon>
        <taxon>Actinomycetes</taxon>
        <taxon>Micrococcales</taxon>
        <taxon>Microbacteriaceae</taxon>
        <taxon>Leucobacter</taxon>
    </lineage>
</organism>
<dbReference type="AlphaFoldDB" id="A0A939TUN8"/>